<comment type="catalytic activity">
    <reaction evidence="1">
        <text>ATP + protein L-histidine = ADP + protein N-phospho-L-histidine.</text>
        <dbReference type="EC" id="2.7.13.3"/>
    </reaction>
</comment>
<dbReference type="InterPro" id="IPR004358">
    <property type="entry name" value="Sig_transdc_His_kin-like_C"/>
</dbReference>
<dbReference type="STRING" id="398512.Bccel_5281"/>
<dbReference type="SUPFAM" id="SSF47384">
    <property type="entry name" value="Homodimeric domain of signal transducing histidine kinase"/>
    <property type="match status" value="1"/>
</dbReference>
<evidence type="ECO:0000259" key="10">
    <source>
        <dbReference type="PROSITE" id="PS50112"/>
    </source>
</evidence>
<dbReference type="CDD" id="cd00156">
    <property type="entry name" value="REC"/>
    <property type="match status" value="1"/>
</dbReference>
<dbReference type="SUPFAM" id="SSF55874">
    <property type="entry name" value="ATPase domain of HSP90 chaperone/DNA topoisomerase II/histidine kinase"/>
    <property type="match status" value="1"/>
</dbReference>
<accession>A0A0L6JW96</accession>
<evidence type="ECO:0000256" key="4">
    <source>
        <dbReference type="ARBA" id="ARBA00022553"/>
    </source>
</evidence>
<evidence type="ECO:0000313" key="13">
    <source>
        <dbReference type="Proteomes" id="UP000036923"/>
    </source>
</evidence>
<dbReference type="PANTHER" id="PTHR43047">
    <property type="entry name" value="TWO-COMPONENT HISTIDINE PROTEIN KINASE"/>
    <property type="match status" value="1"/>
</dbReference>
<dbReference type="AlphaFoldDB" id="A0A0L6JW96"/>
<keyword evidence="6 12" id="KW-0418">Kinase</keyword>
<dbReference type="PROSITE" id="PS50112">
    <property type="entry name" value="PAS"/>
    <property type="match status" value="1"/>
</dbReference>
<dbReference type="Gene3D" id="1.10.287.130">
    <property type="match status" value="1"/>
</dbReference>
<organism evidence="12 13">
    <name type="scientific">Pseudobacteroides cellulosolvens ATCC 35603 = DSM 2933</name>
    <dbReference type="NCBI Taxonomy" id="398512"/>
    <lineage>
        <taxon>Bacteria</taxon>
        <taxon>Bacillati</taxon>
        <taxon>Bacillota</taxon>
        <taxon>Clostridia</taxon>
        <taxon>Eubacteriales</taxon>
        <taxon>Oscillospiraceae</taxon>
        <taxon>Pseudobacteroides</taxon>
    </lineage>
</organism>
<reference evidence="13" key="1">
    <citation type="submission" date="2015-07" db="EMBL/GenBank/DDBJ databases">
        <title>Near-Complete Genome Sequence of the Cellulolytic Bacterium Bacteroides (Pseudobacteroides) cellulosolvens ATCC 35603.</title>
        <authorList>
            <person name="Dassa B."/>
            <person name="Utturkar S.M."/>
            <person name="Klingeman D.M."/>
            <person name="Hurt R.A."/>
            <person name="Keller M."/>
            <person name="Xu J."/>
            <person name="Reddy Y.H.K."/>
            <person name="Borovok I."/>
            <person name="Grinberg I.R."/>
            <person name="Lamed R."/>
            <person name="Zhivin O."/>
            <person name="Bayer E.A."/>
            <person name="Brown S.D."/>
        </authorList>
    </citation>
    <scope>NUCLEOTIDE SEQUENCE [LARGE SCALE GENOMIC DNA]</scope>
    <source>
        <strain evidence="13">DSM 2933</strain>
    </source>
</reference>
<evidence type="ECO:0000259" key="11">
    <source>
        <dbReference type="PROSITE" id="PS50113"/>
    </source>
</evidence>
<evidence type="ECO:0000256" key="5">
    <source>
        <dbReference type="ARBA" id="ARBA00022679"/>
    </source>
</evidence>
<dbReference type="Pfam" id="PF02518">
    <property type="entry name" value="HATPase_c"/>
    <property type="match status" value="1"/>
</dbReference>
<dbReference type="CDD" id="cd00130">
    <property type="entry name" value="PAS"/>
    <property type="match status" value="1"/>
</dbReference>
<proteinExistence type="inferred from homology"/>
<dbReference type="NCBIfam" id="TIGR00229">
    <property type="entry name" value="sensory_box"/>
    <property type="match status" value="1"/>
</dbReference>
<dbReference type="Pfam" id="PF00512">
    <property type="entry name" value="HisKA"/>
    <property type="match status" value="1"/>
</dbReference>
<dbReference type="SMART" id="SM00388">
    <property type="entry name" value="HisKA"/>
    <property type="match status" value="1"/>
</dbReference>
<dbReference type="PROSITE" id="PS50109">
    <property type="entry name" value="HIS_KIN"/>
    <property type="match status" value="1"/>
</dbReference>
<comment type="caution">
    <text evidence="12">The sequence shown here is derived from an EMBL/GenBank/DDBJ whole genome shotgun (WGS) entry which is preliminary data.</text>
</comment>
<dbReference type="CDD" id="cd00082">
    <property type="entry name" value="HisKA"/>
    <property type="match status" value="1"/>
</dbReference>
<dbReference type="FunFam" id="3.30.565.10:FF:000010">
    <property type="entry name" value="Sensor histidine kinase RcsC"/>
    <property type="match status" value="1"/>
</dbReference>
<dbReference type="SUPFAM" id="SSF52172">
    <property type="entry name" value="CheY-like"/>
    <property type="match status" value="1"/>
</dbReference>
<feature type="domain" description="PAC" evidence="11">
    <location>
        <begin position="202"/>
        <end position="254"/>
    </location>
</feature>
<dbReference type="EMBL" id="LGTC01000001">
    <property type="protein sequence ID" value="KNY30004.1"/>
    <property type="molecule type" value="Genomic_DNA"/>
</dbReference>
<dbReference type="SUPFAM" id="SSF55785">
    <property type="entry name" value="PYP-like sensor domain (PAS domain)"/>
    <property type="match status" value="1"/>
</dbReference>
<comment type="similarity">
    <text evidence="2">In the N-terminal section; belongs to the phytochrome family.</text>
</comment>
<keyword evidence="4" id="KW-0597">Phosphoprotein</keyword>
<dbReference type="Gene3D" id="3.30.450.20">
    <property type="entry name" value="PAS domain"/>
    <property type="match status" value="1"/>
</dbReference>
<dbReference type="Proteomes" id="UP000036923">
    <property type="component" value="Unassembled WGS sequence"/>
</dbReference>
<dbReference type="CDD" id="cd16922">
    <property type="entry name" value="HATPase_EvgS-ArcB-TorS-like"/>
    <property type="match status" value="1"/>
</dbReference>
<keyword evidence="13" id="KW-1185">Reference proteome</keyword>
<dbReference type="GO" id="GO:0000155">
    <property type="term" value="F:phosphorelay sensor kinase activity"/>
    <property type="evidence" value="ECO:0007669"/>
    <property type="project" value="InterPro"/>
</dbReference>
<evidence type="ECO:0000313" key="12">
    <source>
        <dbReference type="EMBL" id="KNY30004.1"/>
    </source>
</evidence>
<evidence type="ECO:0000256" key="7">
    <source>
        <dbReference type="ARBA" id="ARBA00023012"/>
    </source>
</evidence>
<evidence type="ECO:0000256" key="8">
    <source>
        <dbReference type="ARBA" id="ARBA00074306"/>
    </source>
</evidence>
<dbReference type="InterPro" id="IPR005467">
    <property type="entry name" value="His_kinase_dom"/>
</dbReference>
<dbReference type="PROSITE" id="PS50113">
    <property type="entry name" value="PAC"/>
    <property type="match status" value="1"/>
</dbReference>
<evidence type="ECO:0000256" key="1">
    <source>
        <dbReference type="ARBA" id="ARBA00000085"/>
    </source>
</evidence>
<keyword evidence="5" id="KW-0808">Transferase</keyword>
<dbReference type="InterPro" id="IPR003594">
    <property type="entry name" value="HATPase_dom"/>
</dbReference>
<dbReference type="InterPro" id="IPR036890">
    <property type="entry name" value="HATPase_C_sf"/>
</dbReference>
<dbReference type="eggNOG" id="COG5002">
    <property type="taxonomic scope" value="Bacteria"/>
</dbReference>
<sequence>MYNSQFKVLLVDNNIDDQNTFKKNCLDQKLPYECEITDSINSARHILSKKHIDIIVSTDVLSDGTVLDFMRLENVPPLIVLTKPEGIEISVRAIEIGAYNYIIKDENGNYLKILPVVINKAIDLFKSRQNLISLSHAVMNVEDSIYISDLNGKLAFVNNAFSKVYGYQKDEILGEYTGKLCNGCSNTISVGLKNCRICKSEFNKECMHRHKSGYHFPVLHSKSLVKDENGADFGIIGITRDITNLKLTEIQLRRSREIAEVSARVKSQILSNISHEIRTPINGILGMLQLMKISKLNEDQREYVDTACKSTYSLIKVVNRIFDFTEVDSDNTDFNEVEFNLEDVIKRTIDAYIPEAKNKGLNIYYDILDDVPKSIIGDNDLLAKVLECLIDNAVKFTEKGKINLSVKKIQMYDASVQLGFFVHDTGIGIPQNKINEIFDLFNQADNSTTRKYGGMGLGLALAKKIVEFLGGSINVSSKEGAGTVFEVSLKYKLFAPSIKYICI</sequence>
<protein>
    <recommendedName>
        <fullName evidence="8">Circadian input-output histidine kinase CikA</fullName>
        <ecNumber evidence="3">2.7.13.3</ecNumber>
    </recommendedName>
</protein>
<dbReference type="OrthoDB" id="9813394at2"/>
<evidence type="ECO:0000256" key="2">
    <source>
        <dbReference type="ARBA" id="ARBA00006402"/>
    </source>
</evidence>
<evidence type="ECO:0000256" key="3">
    <source>
        <dbReference type="ARBA" id="ARBA00012438"/>
    </source>
</evidence>
<dbReference type="PRINTS" id="PR00344">
    <property type="entry name" value="BCTRLSENSOR"/>
</dbReference>
<dbReference type="InterPro" id="IPR000700">
    <property type="entry name" value="PAS-assoc_C"/>
</dbReference>
<dbReference type="InterPro" id="IPR000014">
    <property type="entry name" value="PAS"/>
</dbReference>
<dbReference type="InterPro" id="IPR011006">
    <property type="entry name" value="CheY-like_superfamily"/>
</dbReference>
<dbReference type="Gene3D" id="3.30.565.10">
    <property type="entry name" value="Histidine kinase-like ATPase, C-terminal domain"/>
    <property type="match status" value="1"/>
</dbReference>
<gene>
    <name evidence="12" type="ORF">Bccel_5281</name>
</gene>
<evidence type="ECO:0000256" key="6">
    <source>
        <dbReference type="ARBA" id="ARBA00022777"/>
    </source>
</evidence>
<dbReference type="Pfam" id="PF13426">
    <property type="entry name" value="PAS_9"/>
    <property type="match status" value="1"/>
</dbReference>
<dbReference type="InterPro" id="IPR035965">
    <property type="entry name" value="PAS-like_dom_sf"/>
</dbReference>
<dbReference type="SMART" id="SM00387">
    <property type="entry name" value="HATPase_c"/>
    <property type="match status" value="1"/>
</dbReference>
<dbReference type="Gene3D" id="3.40.50.2300">
    <property type="match status" value="1"/>
</dbReference>
<keyword evidence="7" id="KW-0902">Two-component regulatory system</keyword>
<feature type="domain" description="Histidine kinase" evidence="9">
    <location>
        <begin position="272"/>
        <end position="493"/>
    </location>
</feature>
<dbReference type="EC" id="2.7.13.3" evidence="3"/>
<name>A0A0L6JW96_9FIRM</name>
<feature type="domain" description="PAS" evidence="10">
    <location>
        <begin position="130"/>
        <end position="175"/>
    </location>
</feature>
<dbReference type="InterPro" id="IPR003661">
    <property type="entry name" value="HisK_dim/P_dom"/>
</dbReference>
<evidence type="ECO:0000259" key="9">
    <source>
        <dbReference type="PROSITE" id="PS50109"/>
    </source>
</evidence>
<dbReference type="InterPro" id="IPR036097">
    <property type="entry name" value="HisK_dim/P_sf"/>
</dbReference>
<dbReference type="RefSeq" id="WP_036945024.1">
    <property type="nucleotide sequence ID" value="NZ_JQKC01000041.1"/>
</dbReference>